<proteinExistence type="predicted"/>
<name>A0A167M1M8_CALVF</name>
<organism evidence="3 4">
    <name type="scientific">Calocera viscosa (strain TUFC12733)</name>
    <dbReference type="NCBI Taxonomy" id="1330018"/>
    <lineage>
        <taxon>Eukaryota</taxon>
        <taxon>Fungi</taxon>
        <taxon>Dikarya</taxon>
        <taxon>Basidiomycota</taxon>
        <taxon>Agaricomycotina</taxon>
        <taxon>Dacrymycetes</taxon>
        <taxon>Dacrymycetales</taxon>
        <taxon>Dacrymycetaceae</taxon>
        <taxon>Calocera</taxon>
    </lineage>
</organism>
<dbReference type="Gene3D" id="3.10.129.10">
    <property type="entry name" value="Hotdog Thioesterase"/>
    <property type="match status" value="1"/>
</dbReference>
<dbReference type="STRING" id="1330018.A0A167M1M8"/>
<dbReference type="PANTHER" id="PTHR10982">
    <property type="entry name" value="MALONYL COA-ACYL CARRIER PROTEIN TRANSACYLASE"/>
    <property type="match status" value="1"/>
</dbReference>
<feature type="domain" description="Fatty acid synthase meander beta sheet" evidence="2">
    <location>
        <begin position="69"/>
        <end position="97"/>
    </location>
</feature>
<accession>A0A167M1M8</accession>
<reference evidence="3 4" key="1">
    <citation type="journal article" date="2016" name="Mol. Biol. Evol.">
        <title>Comparative Genomics of Early-Diverging Mushroom-Forming Fungi Provides Insights into the Origins of Lignocellulose Decay Capabilities.</title>
        <authorList>
            <person name="Nagy L.G."/>
            <person name="Riley R."/>
            <person name="Tritt A."/>
            <person name="Adam C."/>
            <person name="Daum C."/>
            <person name="Floudas D."/>
            <person name="Sun H."/>
            <person name="Yadav J.S."/>
            <person name="Pangilinan J."/>
            <person name="Larsson K.H."/>
            <person name="Matsuura K."/>
            <person name="Barry K."/>
            <person name="Labutti K."/>
            <person name="Kuo R."/>
            <person name="Ohm R.A."/>
            <person name="Bhattacharya S.S."/>
            <person name="Shirouzu T."/>
            <person name="Yoshinaga Y."/>
            <person name="Martin F.M."/>
            <person name="Grigoriev I.V."/>
            <person name="Hibbett D.S."/>
        </authorList>
    </citation>
    <scope>NUCLEOTIDE SEQUENCE [LARGE SCALE GENOMIC DNA]</scope>
    <source>
        <strain evidence="3 4">TUFC12733</strain>
    </source>
</reference>
<evidence type="ECO:0000313" key="4">
    <source>
        <dbReference type="Proteomes" id="UP000076738"/>
    </source>
</evidence>
<dbReference type="InterPro" id="IPR040883">
    <property type="entry name" value="FAS_meander"/>
</dbReference>
<dbReference type="EMBL" id="KV417285">
    <property type="protein sequence ID" value="KZO96251.1"/>
    <property type="molecule type" value="Genomic_DNA"/>
</dbReference>
<keyword evidence="1" id="KW-0808">Transferase</keyword>
<gene>
    <name evidence="3" type="ORF">CALVIDRAFT_564125</name>
</gene>
<keyword evidence="4" id="KW-1185">Reference proteome</keyword>
<dbReference type="PANTHER" id="PTHR10982:SF21">
    <property type="entry name" value="FATTY ACID SYNTHASE SUBUNIT BETA"/>
    <property type="match status" value="1"/>
</dbReference>
<dbReference type="GO" id="GO:0016740">
    <property type="term" value="F:transferase activity"/>
    <property type="evidence" value="ECO:0007669"/>
    <property type="project" value="UniProtKB-KW"/>
</dbReference>
<dbReference type="InterPro" id="IPR050830">
    <property type="entry name" value="Fungal_FAS"/>
</dbReference>
<evidence type="ECO:0000256" key="1">
    <source>
        <dbReference type="ARBA" id="ARBA00022679"/>
    </source>
</evidence>
<dbReference type="GO" id="GO:0019171">
    <property type="term" value="F:(3R)-hydroxyacyl-[acyl-carrier-protein] dehydratase activity"/>
    <property type="evidence" value="ECO:0007669"/>
    <property type="project" value="InterPro"/>
</dbReference>
<dbReference type="AlphaFoldDB" id="A0A167M1M8"/>
<dbReference type="Pfam" id="PF17951">
    <property type="entry name" value="FAS_meander"/>
    <property type="match status" value="1"/>
</dbReference>
<protein>
    <recommendedName>
        <fullName evidence="2">Fatty acid synthase meander beta sheet domain-containing protein</fullName>
    </recommendedName>
</protein>
<evidence type="ECO:0000259" key="2">
    <source>
        <dbReference type="Pfam" id="PF17951"/>
    </source>
</evidence>
<dbReference type="Proteomes" id="UP000076738">
    <property type="component" value="Unassembled WGS sequence"/>
</dbReference>
<evidence type="ECO:0000313" key="3">
    <source>
        <dbReference type="EMBL" id="KZO96251.1"/>
    </source>
</evidence>
<sequence length="133" mass="15027">MAAKYAMQTNVPIKEMLGGIESSLLSKQFECYYTGYESKTPSVNYIGAWPDAYNAKLPAQYGIAVNYEDMGHTPTHEVMEKRNWQIEELYWHLWLGETGPLPPIGLRDVLARPEVKIDAEAVERFCTAIGKPS</sequence>